<accession>A0A0F9WNZ2</accession>
<evidence type="ECO:0000256" key="1">
    <source>
        <dbReference type="SAM" id="MobiDB-lite"/>
    </source>
</evidence>
<dbReference type="EMBL" id="LAZR01000133">
    <property type="protein sequence ID" value="KKN87851.1"/>
    <property type="molecule type" value="Genomic_DNA"/>
</dbReference>
<comment type="caution">
    <text evidence="3">The sequence shown here is derived from an EMBL/GenBank/DDBJ whole genome shotgun (WGS) entry which is preliminary data.</text>
</comment>
<organism evidence="3">
    <name type="scientific">marine sediment metagenome</name>
    <dbReference type="NCBI Taxonomy" id="412755"/>
    <lineage>
        <taxon>unclassified sequences</taxon>
        <taxon>metagenomes</taxon>
        <taxon>ecological metagenomes</taxon>
    </lineage>
</organism>
<feature type="compositionally biased region" description="Low complexity" evidence="1">
    <location>
        <begin position="50"/>
        <end position="61"/>
    </location>
</feature>
<dbReference type="AlphaFoldDB" id="A0A0F9WNZ2"/>
<feature type="transmembrane region" description="Helical" evidence="2">
    <location>
        <begin position="107"/>
        <end position="124"/>
    </location>
</feature>
<protein>
    <submittedName>
        <fullName evidence="3">Uncharacterized protein</fullName>
    </submittedName>
</protein>
<sequence>MIEFACENCGKKFKVAEEHAGKRTKCPACENALTIPAAGESVFVNDPFGQAPAPSSPTPSTHTHRQPPGRPAARHPATGQVVPVATPVASAVNIAGTDGFKLTRKTAVYFGVGLVVVVAVLFGMKSCWSGVSEAMNDPKIGALTYAQMVVKRHLKSPSTADFGGWRQTADNCVTDLGKNKYLVEGWVDSENSFGATVRTSFSVKVEHAGDDMWRVIEGPTMKAR</sequence>
<evidence type="ECO:0000256" key="2">
    <source>
        <dbReference type="SAM" id="Phobius"/>
    </source>
</evidence>
<gene>
    <name evidence="3" type="ORF">LCGC14_0253820</name>
</gene>
<name>A0A0F9WNZ2_9ZZZZ</name>
<reference evidence="3" key="1">
    <citation type="journal article" date="2015" name="Nature">
        <title>Complex archaea that bridge the gap between prokaryotes and eukaryotes.</title>
        <authorList>
            <person name="Spang A."/>
            <person name="Saw J.H."/>
            <person name="Jorgensen S.L."/>
            <person name="Zaremba-Niedzwiedzka K."/>
            <person name="Martijn J."/>
            <person name="Lind A.E."/>
            <person name="van Eijk R."/>
            <person name="Schleper C."/>
            <person name="Guy L."/>
            <person name="Ettema T.J."/>
        </authorList>
    </citation>
    <scope>NUCLEOTIDE SEQUENCE</scope>
</reference>
<evidence type="ECO:0000313" key="3">
    <source>
        <dbReference type="EMBL" id="KKN87851.1"/>
    </source>
</evidence>
<dbReference type="Gene3D" id="2.20.28.30">
    <property type="entry name" value="RNA polymerase ii, chain L"/>
    <property type="match status" value="1"/>
</dbReference>
<keyword evidence="2" id="KW-0812">Transmembrane</keyword>
<feature type="region of interest" description="Disordered" evidence="1">
    <location>
        <begin position="46"/>
        <end position="77"/>
    </location>
</feature>
<keyword evidence="2" id="KW-1133">Transmembrane helix</keyword>
<keyword evidence="2" id="KW-0472">Membrane</keyword>
<proteinExistence type="predicted"/>